<evidence type="ECO:0000259" key="6">
    <source>
        <dbReference type="PROSITE" id="PS51007"/>
    </source>
</evidence>
<name>A0A7X6DJX6_9BURK</name>
<evidence type="ECO:0000256" key="5">
    <source>
        <dbReference type="SAM" id="MobiDB-lite"/>
    </source>
</evidence>
<evidence type="ECO:0000256" key="1">
    <source>
        <dbReference type="ARBA" id="ARBA00022617"/>
    </source>
</evidence>
<feature type="region of interest" description="Disordered" evidence="5">
    <location>
        <begin position="169"/>
        <end position="201"/>
    </location>
</feature>
<evidence type="ECO:0000313" key="8">
    <source>
        <dbReference type="Proteomes" id="UP000521868"/>
    </source>
</evidence>
<dbReference type="Proteomes" id="UP000521868">
    <property type="component" value="Unassembled WGS sequence"/>
</dbReference>
<dbReference type="SUPFAM" id="SSF46626">
    <property type="entry name" value="Cytochrome c"/>
    <property type="match status" value="2"/>
</dbReference>
<sequence>MTIRLRTLAMAALLLLGLGGAGAGLVVWLGLYDISATDQHTAPVYHVLDYAMRRSVMARADEDAVPNLRDAQRVRRGAAHYREHCVQCHGAPGVAPGALALGMTPAPANLVATARTWKPAETFWVVKHGVKMSGMPAWQYRMTDDEIWDTVAFVEASVGMTPREYAAMTQDAAPPRHQREQGAGGGATLASAAPRGDPDAGRRAAHHYLCATCHVIPGIVGANRHVGPPLTGMGTRRSIGGVVPNTPDNMVRWLQNPQQFDPLSAMPALGLAERDARDIAAFLATLDEVH</sequence>
<dbReference type="EMBL" id="VTOX01000011">
    <property type="protein sequence ID" value="NKE68552.1"/>
    <property type="molecule type" value="Genomic_DNA"/>
</dbReference>
<comment type="caution">
    <text evidence="7">The sequence shown here is derived from an EMBL/GenBank/DDBJ whole genome shotgun (WGS) entry which is preliminary data.</text>
</comment>
<feature type="domain" description="Cytochrome c" evidence="6">
    <location>
        <begin position="196"/>
        <end position="287"/>
    </location>
</feature>
<dbReference type="InterPro" id="IPR009056">
    <property type="entry name" value="Cyt_c-like_dom"/>
</dbReference>
<dbReference type="GO" id="GO:0046872">
    <property type="term" value="F:metal ion binding"/>
    <property type="evidence" value="ECO:0007669"/>
    <property type="project" value="UniProtKB-KW"/>
</dbReference>
<evidence type="ECO:0000256" key="4">
    <source>
        <dbReference type="PROSITE-ProRule" id="PRU00433"/>
    </source>
</evidence>
<dbReference type="Pfam" id="PF13442">
    <property type="entry name" value="Cytochrome_CBB3"/>
    <property type="match status" value="1"/>
</dbReference>
<keyword evidence="1 4" id="KW-0349">Heme</keyword>
<evidence type="ECO:0000313" key="7">
    <source>
        <dbReference type="EMBL" id="NKE68552.1"/>
    </source>
</evidence>
<accession>A0A7X6DJX6</accession>
<dbReference type="InterPro" id="IPR036909">
    <property type="entry name" value="Cyt_c-like_dom_sf"/>
</dbReference>
<dbReference type="AlphaFoldDB" id="A0A7X6DJX6"/>
<dbReference type="GO" id="GO:0009055">
    <property type="term" value="F:electron transfer activity"/>
    <property type="evidence" value="ECO:0007669"/>
    <property type="project" value="InterPro"/>
</dbReference>
<keyword evidence="2 4" id="KW-0479">Metal-binding</keyword>
<gene>
    <name evidence="7" type="ORF">RAMLITH_22285</name>
</gene>
<dbReference type="PANTHER" id="PTHR35008:SF8">
    <property type="entry name" value="ALCOHOL DEHYDROGENASE CYTOCHROME C SUBUNIT"/>
    <property type="match status" value="1"/>
</dbReference>
<proteinExistence type="predicted"/>
<dbReference type="GO" id="GO:0020037">
    <property type="term" value="F:heme binding"/>
    <property type="evidence" value="ECO:0007669"/>
    <property type="project" value="InterPro"/>
</dbReference>
<keyword evidence="3 4" id="KW-0408">Iron</keyword>
<keyword evidence="8" id="KW-1185">Reference proteome</keyword>
<dbReference type="PROSITE" id="PS51007">
    <property type="entry name" value="CYTC"/>
    <property type="match status" value="2"/>
</dbReference>
<dbReference type="Gene3D" id="1.10.760.10">
    <property type="entry name" value="Cytochrome c-like domain"/>
    <property type="match status" value="2"/>
</dbReference>
<evidence type="ECO:0000256" key="2">
    <source>
        <dbReference type="ARBA" id="ARBA00022723"/>
    </source>
</evidence>
<protein>
    <submittedName>
        <fullName evidence="7">C-type cytochrome</fullName>
    </submittedName>
</protein>
<dbReference type="InterPro" id="IPR051459">
    <property type="entry name" value="Cytochrome_c-type_DH"/>
</dbReference>
<evidence type="ECO:0000256" key="3">
    <source>
        <dbReference type="ARBA" id="ARBA00023004"/>
    </source>
</evidence>
<dbReference type="RefSeq" id="WP_168109682.1">
    <property type="nucleotide sequence ID" value="NZ_VTOX01000011.1"/>
</dbReference>
<organism evidence="7 8">
    <name type="scientific">Ramlibacter lithotrophicus</name>
    <dbReference type="NCBI Taxonomy" id="2606681"/>
    <lineage>
        <taxon>Bacteria</taxon>
        <taxon>Pseudomonadati</taxon>
        <taxon>Pseudomonadota</taxon>
        <taxon>Betaproteobacteria</taxon>
        <taxon>Burkholderiales</taxon>
        <taxon>Comamonadaceae</taxon>
        <taxon>Ramlibacter</taxon>
    </lineage>
</organism>
<reference evidence="7 8" key="1">
    <citation type="journal article" date="2020" name="Nature">
        <title>Bacterial chemolithoautotrophy via manganese oxidation.</title>
        <authorList>
            <person name="Yu H."/>
            <person name="Leadbetter J.R."/>
        </authorList>
    </citation>
    <scope>NUCLEOTIDE SEQUENCE [LARGE SCALE GENOMIC DNA]</scope>
    <source>
        <strain evidence="7 8">RBP-1</strain>
    </source>
</reference>
<feature type="domain" description="Cytochrome c" evidence="6">
    <location>
        <begin position="72"/>
        <end position="158"/>
    </location>
</feature>
<dbReference type="PANTHER" id="PTHR35008">
    <property type="entry name" value="BLL4482 PROTEIN-RELATED"/>
    <property type="match status" value="1"/>
</dbReference>